<evidence type="ECO:0000256" key="2">
    <source>
        <dbReference type="ARBA" id="ARBA00009959"/>
    </source>
</evidence>
<evidence type="ECO:0000256" key="3">
    <source>
        <dbReference type="ARBA" id="ARBA00022722"/>
    </source>
</evidence>
<evidence type="ECO:0000256" key="6">
    <source>
        <dbReference type="ARBA" id="ARBA00022801"/>
    </source>
</evidence>
<comment type="function">
    <text evidence="9">CRISPR (clustered regularly interspaced short palindromic repeat), is an adaptive immune system that provides protection against mobile genetic elements (viruses, transposable elements and conjugative plasmids). CRISPR clusters contain sequences complementary to antecedent mobile elements and target invading nucleic acids. CRISPR clusters are transcribed and processed into CRISPR RNA (crRNA). Functions as a ssRNA-specific endoribonuclease. Involved in the integration of spacer DNA into the CRISPR cassette.</text>
</comment>
<dbReference type="PANTHER" id="PTHR34405:SF3">
    <property type="entry name" value="CRISPR-ASSOCIATED ENDORIBONUCLEASE CAS2 3"/>
    <property type="match status" value="1"/>
</dbReference>
<organism evidence="11 12">
    <name type="scientific">Leptolinea tardivitalis</name>
    <dbReference type="NCBI Taxonomy" id="229920"/>
    <lineage>
        <taxon>Bacteria</taxon>
        <taxon>Bacillati</taxon>
        <taxon>Chloroflexota</taxon>
        <taxon>Anaerolineae</taxon>
        <taxon>Anaerolineales</taxon>
        <taxon>Anaerolineaceae</taxon>
        <taxon>Leptolinea</taxon>
    </lineage>
</organism>
<dbReference type="GO" id="GO:0004521">
    <property type="term" value="F:RNA endonuclease activity"/>
    <property type="evidence" value="ECO:0007669"/>
    <property type="project" value="UniProtKB-UniRule"/>
</dbReference>
<dbReference type="OrthoDB" id="9798176at2"/>
<keyword evidence="12" id="KW-1185">Reference proteome</keyword>
<evidence type="ECO:0000313" key="12">
    <source>
        <dbReference type="Proteomes" id="UP000050430"/>
    </source>
</evidence>
<keyword evidence="6 9" id="KW-0378">Hydrolase</keyword>
<evidence type="ECO:0000256" key="9">
    <source>
        <dbReference type="HAMAP-Rule" id="MF_01471"/>
    </source>
</evidence>
<dbReference type="RefSeq" id="WP_062423409.1">
    <property type="nucleotide sequence ID" value="NZ_BBYA01000015.1"/>
</dbReference>
<dbReference type="EC" id="3.1.-.-" evidence="9"/>
<dbReference type="CDD" id="cd09725">
    <property type="entry name" value="Cas2_I_II_III"/>
    <property type="match status" value="1"/>
</dbReference>
<evidence type="ECO:0000256" key="7">
    <source>
        <dbReference type="ARBA" id="ARBA00022842"/>
    </source>
</evidence>
<comment type="cofactor">
    <cofactor evidence="1 9">
        <name>Mg(2+)</name>
        <dbReference type="ChEBI" id="CHEBI:18420"/>
    </cofactor>
</comment>
<dbReference type="SUPFAM" id="SSF143430">
    <property type="entry name" value="TTP0101/SSO1404-like"/>
    <property type="match status" value="1"/>
</dbReference>
<dbReference type="AlphaFoldDB" id="A0A0N8GL22"/>
<keyword evidence="5 9" id="KW-0255">Endonuclease</keyword>
<evidence type="ECO:0000256" key="5">
    <source>
        <dbReference type="ARBA" id="ARBA00022759"/>
    </source>
</evidence>
<dbReference type="STRING" id="229920.ADM99_11315"/>
<evidence type="ECO:0000256" key="10">
    <source>
        <dbReference type="PIRNR" id="PIRNR032582"/>
    </source>
</evidence>
<name>A0A0N8GL22_9CHLR</name>
<evidence type="ECO:0000256" key="4">
    <source>
        <dbReference type="ARBA" id="ARBA00022723"/>
    </source>
</evidence>
<dbReference type="GO" id="GO:0016787">
    <property type="term" value="F:hydrolase activity"/>
    <property type="evidence" value="ECO:0007669"/>
    <property type="project" value="UniProtKB-KW"/>
</dbReference>
<dbReference type="Proteomes" id="UP000050430">
    <property type="component" value="Unassembled WGS sequence"/>
</dbReference>
<dbReference type="NCBIfam" id="TIGR01573">
    <property type="entry name" value="cas2"/>
    <property type="match status" value="1"/>
</dbReference>
<keyword evidence="7 9" id="KW-0460">Magnesium</keyword>
<protein>
    <recommendedName>
        <fullName evidence="9">CRISPR-associated endoribonuclease Cas2</fullName>
        <ecNumber evidence="9">3.1.-.-</ecNumber>
    </recommendedName>
</protein>
<feature type="binding site" evidence="9">
    <location>
        <position position="11"/>
    </location>
    <ligand>
        <name>Mg(2+)</name>
        <dbReference type="ChEBI" id="CHEBI:18420"/>
        <note>catalytic</note>
    </ligand>
</feature>
<keyword evidence="3 9" id="KW-0540">Nuclease</keyword>
<reference evidence="11 12" key="1">
    <citation type="submission" date="2015-07" db="EMBL/GenBank/DDBJ databases">
        <title>Genome sequence of Leptolinea tardivitalis DSM 16556.</title>
        <authorList>
            <person name="Hemp J."/>
            <person name="Ward L.M."/>
            <person name="Pace L.A."/>
            <person name="Fischer W.W."/>
        </authorList>
    </citation>
    <scope>NUCLEOTIDE SEQUENCE [LARGE SCALE GENOMIC DNA]</scope>
    <source>
        <strain evidence="11 12">YMTK-2</strain>
    </source>
</reference>
<evidence type="ECO:0000256" key="8">
    <source>
        <dbReference type="ARBA" id="ARBA00023118"/>
    </source>
</evidence>
<dbReference type="GO" id="GO:0046872">
    <property type="term" value="F:metal ion binding"/>
    <property type="evidence" value="ECO:0007669"/>
    <property type="project" value="UniProtKB-UniRule"/>
</dbReference>
<gene>
    <name evidence="9" type="primary">cas2</name>
    <name evidence="11" type="ORF">ADM99_11315</name>
</gene>
<dbReference type="GO" id="GO:0043571">
    <property type="term" value="P:maintenance of CRISPR repeat elements"/>
    <property type="evidence" value="ECO:0007669"/>
    <property type="project" value="UniProtKB-UniRule"/>
</dbReference>
<evidence type="ECO:0000256" key="1">
    <source>
        <dbReference type="ARBA" id="ARBA00001946"/>
    </source>
</evidence>
<dbReference type="InterPro" id="IPR021127">
    <property type="entry name" value="CRISPR_associated_Cas2"/>
</dbReference>
<keyword evidence="4 9" id="KW-0479">Metal-binding</keyword>
<dbReference type="InterPro" id="IPR019199">
    <property type="entry name" value="Virulence_VapD/CRISPR_Cas2"/>
</dbReference>
<dbReference type="PIRSF" id="PIRSF032582">
    <property type="entry name" value="Cas2"/>
    <property type="match status" value="1"/>
</dbReference>
<keyword evidence="8 9" id="KW-0051">Antiviral defense</keyword>
<proteinExistence type="inferred from homology"/>
<dbReference type="GO" id="GO:0051607">
    <property type="term" value="P:defense response to virus"/>
    <property type="evidence" value="ECO:0007669"/>
    <property type="project" value="UniProtKB-UniRule"/>
</dbReference>
<dbReference type="PANTHER" id="PTHR34405">
    <property type="entry name" value="CRISPR-ASSOCIATED ENDORIBONUCLEASE CAS2"/>
    <property type="match status" value="1"/>
</dbReference>
<comment type="caution">
    <text evidence="11">The sequence shown here is derived from an EMBL/GenBank/DDBJ whole genome shotgun (WGS) entry which is preliminary data.</text>
</comment>
<dbReference type="EMBL" id="LGCK01000011">
    <property type="protein sequence ID" value="KPL71290.1"/>
    <property type="molecule type" value="Genomic_DNA"/>
</dbReference>
<comment type="subunit">
    <text evidence="9">Homodimer, forms a heterotetramer with a Cas1 homodimer.</text>
</comment>
<evidence type="ECO:0000313" key="11">
    <source>
        <dbReference type="EMBL" id="KPL71290.1"/>
    </source>
</evidence>
<sequence>MDRFFYILAYDISNDKRRTKIAKLMESSGTRVQGSVFEAWFSPKELDKVVQRSKRILVDKEDSLRVYFLCEDCRKKVSLYGKGKVTEKPGLVII</sequence>
<dbReference type="Pfam" id="PF09827">
    <property type="entry name" value="CRISPR_Cas2"/>
    <property type="match status" value="1"/>
</dbReference>
<dbReference type="Gene3D" id="3.30.70.240">
    <property type="match status" value="1"/>
</dbReference>
<comment type="similarity">
    <text evidence="2 9 10">Belongs to the CRISPR-associated endoribonuclease Cas2 protein family.</text>
</comment>
<dbReference type="HAMAP" id="MF_01471">
    <property type="entry name" value="Cas2"/>
    <property type="match status" value="1"/>
</dbReference>
<accession>A0A0N8GL22</accession>